<dbReference type="Proteomes" id="UP000030466">
    <property type="component" value="Unassembled WGS sequence"/>
</dbReference>
<dbReference type="InterPro" id="IPR000212">
    <property type="entry name" value="DNA_helicase_UvrD/REP"/>
</dbReference>
<comment type="caution">
    <text evidence="2">The sequence shown here is derived from an EMBL/GenBank/DDBJ whole genome shotgun (WGS) entry which is preliminary data.</text>
</comment>
<organism evidence="2 3">
    <name type="scientific">Kocuria rosea subsp. polaris</name>
    <dbReference type="NCBI Taxonomy" id="136273"/>
    <lineage>
        <taxon>Bacteria</taxon>
        <taxon>Bacillati</taxon>
        <taxon>Actinomycetota</taxon>
        <taxon>Actinomycetes</taxon>
        <taxon>Micrococcales</taxon>
        <taxon>Micrococcaceae</taxon>
        <taxon>Kocuria</taxon>
    </lineage>
</organism>
<dbReference type="SUPFAM" id="SSF52540">
    <property type="entry name" value="P-loop containing nucleoside triphosphate hydrolases"/>
    <property type="match status" value="1"/>
</dbReference>
<dbReference type="EMBL" id="JSUH01000005">
    <property type="protein sequence ID" value="KHD97849.1"/>
    <property type="molecule type" value="Genomic_DNA"/>
</dbReference>
<dbReference type="GO" id="GO:0043138">
    <property type="term" value="F:3'-5' DNA helicase activity"/>
    <property type="evidence" value="ECO:0007669"/>
    <property type="project" value="TreeGrafter"/>
</dbReference>
<dbReference type="Pfam" id="PF08378">
    <property type="entry name" value="NERD"/>
    <property type="match status" value="1"/>
</dbReference>
<dbReference type="InterPro" id="IPR011528">
    <property type="entry name" value="NERD"/>
</dbReference>
<evidence type="ECO:0000313" key="2">
    <source>
        <dbReference type="EMBL" id="KHD97849.1"/>
    </source>
</evidence>
<dbReference type="AlphaFoldDB" id="A0A0A6VVF8"/>
<feature type="domain" description="NERD" evidence="1">
    <location>
        <begin position="14"/>
        <end position="108"/>
    </location>
</feature>
<dbReference type="PANTHER" id="PTHR11070:SF2">
    <property type="entry name" value="ATP-DEPENDENT DNA HELICASE SRS2"/>
    <property type="match status" value="1"/>
</dbReference>
<dbReference type="PANTHER" id="PTHR11070">
    <property type="entry name" value="UVRD / RECB / PCRA DNA HELICASE FAMILY MEMBER"/>
    <property type="match status" value="1"/>
</dbReference>
<protein>
    <submittedName>
        <fullName evidence="2">NERD domain protein</fullName>
    </submittedName>
</protein>
<evidence type="ECO:0000313" key="3">
    <source>
        <dbReference type="Proteomes" id="UP000030466"/>
    </source>
</evidence>
<dbReference type="Gene3D" id="3.40.50.300">
    <property type="entry name" value="P-loop containing nucleotide triphosphate hydrolases"/>
    <property type="match status" value="1"/>
</dbReference>
<name>A0A0A6VVF8_KOCRO</name>
<reference evidence="2 3" key="1">
    <citation type="journal article" date="2003" name="Int. J. Syst. Evol. Microbiol.">
        <title>Kocuria polaris sp. nov., an orange-pigmented psychrophilic bacterium isolated from an Antarctic cyanobacterial mat sample.</title>
        <authorList>
            <person name="Reddy G.S."/>
            <person name="Prakash J.S."/>
            <person name="Prabahar V."/>
            <person name="Matsumoto G.I."/>
            <person name="Stackebrandt E."/>
            <person name="Shivaji S."/>
        </authorList>
    </citation>
    <scope>NUCLEOTIDE SEQUENCE [LARGE SCALE GENOMIC DNA]</scope>
    <source>
        <strain evidence="2 3">CMS 76or</strain>
    </source>
</reference>
<accession>A0A0A6VVF8</accession>
<dbReference type="GO" id="GO:0005524">
    <property type="term" value="F:ATP binding"/>
    <property type="evidence" value="ECO:0007669"/>
    <property type="project" value="InterPro"/>
</dbReference>
<evidence type="ECO:0000259" key="1">
    <source>
        <dbReference type="Pfam" id="PF08378"/>
    </source>
</evidence>
<keyword evidence="3" id="KW-1185">Reference proteome</keyword>
<dbReference type="InterPro" id="IPR027417">
    <property type="entry name" value="P-loop_NTPase"/>
</dbReference>
<proteinExistence type="predicted"/>
<sequence length="555" mass="62055">MPQTFPESPEFPPGFEAEQCVWEALRAQLPEDAVLISGQRITGDEVEAELDLLVLWPGVGNAVIEVKGGDISVRNGQWHQSGRGGAHRLKRSPLEQARSGMHALLDYLAPRLSRGGGRTTFFAALPYTRLPGDWDVPDAPRDRLFDRTDLGGIAGRLNQVLRRSTQAYRPPDAITVELIVKNLRRTHLSLCNVQDLARELEDSGNQLTREQERTLSLLRWQHRAQITGGAGSGKTHLAMLKARRLTRDGHRTALVCYSRGLARYFELMSRAWPEEERPAYIGLFHRLPVEWGAEPGEDDDPDYWEHRLPQRLRELAAARPDGDRFDAIVVDEGQDFGELWWEALVQCLEDPDRGVLFVFTDEHQRIFDRDGHAPIDLNPFPLDDNLRNTATIARAFAPLAREPQRCRNGEGPAVRFVDVEPGAVLELADDAVVALQDEGWDPGRIALLTTGRRHPVQREIVDTEGFGAYWDGHFAEEDVFYGHVLGFKGLERSAVVLAVNGFQDMARAQHMVYVGMSRARSLLVVVGPREVVEEAAGPRLMAALDAGEAWRPPAG</sequence>
<gene>
    <name evidence="2" type="ORF">GY22_06950</name>
</gene>
<dbReference type="RefSeq" id="WP_035925346.1">
    <property type="nucleotide sequence ID" value="NZ_JSUH01000005.1"/>
</dbReference>
<dbReference type="GO" id="GO:0003677">
    <property type="term" value="F:DNA binding"/>
    <property type="evidence" value="ECO:0007669"/>
    <property type="project" value="InterPro"/>
</dbReference>
<dbReference type="OrthoDB" id="4509614at2"/>
<dbReference type="GO" id="GO:0000725">
    <property type="term" value="P:recombinational repair"/>
    <property type="evidence" value="ECO:0007669"/>
    <property type="project" value="TreeGrafter"/>
</dbReference>